<dbReference type="EMBL" id="GCHU01013610">
    <property type="protein sequence ID" value="JAG87051.1"/>
    <property type="molecule type" value="Transcribed_RNA"/>
</dbReference>
<protein>
    <submittedName>
        <fullName evidence="1">TSA: Wollemia nobilis Ref_Wollemi_Transcript_13688_725 transcribed RNA sequence</fullName>
    </submittedName>
</protein>
<dbReference type="Pfam" id="PF03242">
    <property type="entry name" value="LEA_3a"/>
    <property type="match status" value="1"/>
</dbReference>
<dbReference type="PANTHER" id="PTHR33509">
    <property type="entry name" value="LATE EMBRYOGENIS ABUNDANT PROTEIN 2-RELATED"/>
    <property type="match status" value="1"/>
</dbReference>
<evidence type="ECO:0000313" key="1">
    <source>
        <dbReference type="EMBL" id="JAG87051.1"/>
    </source>
</evidence>
<dbReference type="PANTHER" id="PTHR33509:SF21">
    <property type="entry name" value="OS02G0564600 PROTEIN"/>
    <property type="match status" value="1"/>
</dbReference>
<name>A0A0C9RKJ0_9CONI</name>
<proteinExistence type="predicted"/>
<accession>A0A0C9RKJ0</accession>
<dbReference type="AlphaFoldDB" id="A0A0C9RKJ0"/>
<reference evidence="1" key="1">
    <citation type="submission" date="2015-02" db="EMBL/GenBank/DDBJ databases">
        <title>A transcriptome of Wollemia nobilis - a relic of Gondwana.</title>
        <authorList>
            <person name="Chia J.Y."/>
            <person name="Leong Y.S."/>
            <person name="Abdul Karim S."/>
            <person name="Wan Azmi N."/>
            <person name="Hercus R."/>
            <person name="Croft L."/>
        </authorList>
    </citation>
    <scope>NUCLEOTIDE SEQUENCE</scope>
    <source>
        <strain evidence="1">MaeBrown</strain>
        <tissue evidence="1">Leaf</tissue>
    </source>
</reference>
<organism evidence="1">
    <name type="scientific">Wollemia nobilis</name>
    <dbReference type="NCBI Taxonomy" id="56998"/>
    <lineage>
        <taxon>Eukaryota</taxon>
        <taxon>Viridiplantae</taxon>
        <taxon>Streptophyta</taxon>
        <taxon>Embryophyta</taxon>
        <taxon>Tracheophyta</taxon>
        <taxon>Spermatophyta</taxon>
        <taxon>Pinopsida</taxon>
        <taxon>Pinidae</taxon>
        <taxon>Conifers II</taxon>
        <taxon>Araucariales</taxon>
        <taxon>Araucariaceae</taxon>
        <taxon>Wollemia</taxon>
    </lineage>
</organism>
<sequence>MAMARSMAAGAVFTFRSNGFTSPFLARLRGFCASTQRVESSAEGIRGKPLQQGKWNDRSSSSDYCRQQRSWMPDPVTGCFVPEDQFGQIDVAELRERVLRDRSVFRGQN</sequence>
<dbReference type="InterPro" id="IPR004926">
    <property type="entry name" value="LEA_3a"/>
</dbReference>